<accession>A0A3A3G974</accession>
<feature type="compositionally biased region" description="Basic and acidic residues" evidence="15">
    <location>
        <begin position="314"/>
        <end position="329"/>
    </location>
</feature>
<protein>
    <recommendedName>
        <fullName evidence="4">Chemotaxis protein CheA</fullName>
        <ecNumber evidence="3">2.7.13.3</ecNumber>
    </recommendedName>
</protein>
<evidence type="ECO:0000256" key="6">
    <source>
        <dbReference type="ARBA" id="ARBA00022500"/>
    </source>
</evidence>
<evidence type="ECO:0000256" key="15">
    <source>
        <dbReference type="SAM" id="MobiDB-lite"/>
    </source>
</evidence>
<dbReference type="SMART" id="SM00387">
    <property type="entry name" value="HATPase_c"/>
    <property type="match status" value="1"/>
</dbReference>
<evidence type="ECO:0000256" key="2">
    <source>
        <dbReference type="ARBA" id="ARBA00004496"/>
    </source>
</evidence>
<sequence length="726" mass="78249">MTIDMSQFFQVFFDETEELLAEMEKLLLAIDVASPDKEDLNAIFRAAHSIKGGAGTFGLNDLIEVTHVLESLLDKIRKGEMALSAEHVDAFLVAKDALKMQLDGHRLHTPVDQEAVADARMMLESLSEGEMPKALPSASLDLAPRPGPTVSPSDGSGRHFRIELPEVPARDVEALAAELGLLGQISKEDSAGQGTIFNLVGNGSRDDIIAICSFIVDPSDLRITEQAPARTLTAAEAKAAQEEAQGYGFFEPLEMDAAQAAAEKAAQEEKQGYGFFEPFEPPAAMAELEPVKTETATAYVAVPTPSTEQATTMVDRKPAAKREADKAAHNAESSSIRVGIEKVDQLINLVGELVITQAMIEQRTSSLDPMLHERLLNSVSQLTRNTRDLQEAVMSIRMMPMDYVFSRFPRMVRDLASKLGKRIEFVTHGAATELDKGLIERIVDPLTHLVRNSIDHGIEMPEARRAAGKNETGKLSLSAGHQGGNIVIEVTDDGGGLNREKILDKAKSQGLAVPDSMSDAEVWQLIFAPGFSTADTVTDVSGRGVGMDVVKRNIAAMGGAVDIRSAKGFGTTISISLPLTLAILDGMSIKVGEEIYILPLGYVVESLQPDPVDVKEISGQGRVVKVRGDYLPLIPLYQMFGIEPRFTDPSKGIVVILESEGRKAALFVDDLVGQQQVVVKNLESNYRKVAGISGATILGDGGVSLIIDVAALLRSSRQLADESIFS</sequence>
<feature type="domain" description="HPt" evidence="18">
    <location>
        <begin position="1"/>
        <end position="105"/>
    </location>
</feature>
<dbReference type="Pfam" id="PF02518">
    <property type="entry name" value="HATPase_c"/>
    <property type="match status" value="1"/>
</dbReference>
<feature type="region of interest" description="Disordered" evidence="15">
    <location>
        <begin position="137"/>
        <end position="158"/>
    </location>
</feature>
<dbReference type="PROSITE" id="PS50109">
    <property type="entry name" value="HIS_KIN"/>
    <property type="match status" value="1"/>
</dbReference>
<dbReference type="InterPro" id="IPR035891">
    <property type="entry name" value="CheY-binding_CheA"/>
</dbReference>
<dbReference type="NCBIfam" id="NF007835">
    <property type="entry name" value="PRK10547.1"/>
    <property type="match status" value="1"/>
</dbReference>
<dbReference type="SUPFAM" id="SSF55874">
    <property type="entry name" value="ATPase domain of HSP90 chaperone/DNA topoisomerase II/histidine kinase"/>
    <property type="match status" value="1"/>
</dbReference>
<evidence type="ECO:0000259" key="16">
    <source>
        <dbReference type="PROSITE" id="PS50109"/>
    </source>
</evidence>
<dbReference type="PANTHER" id="PTHR43395:SF10">
    <property type="entry name" value="CHEMOTAXIS PROTEIN CHEA"/>
    <property type="match status" value="1"/>
</dbReference>
<dbReference type="InterPro" id="IPR003594">
    <property type="entry name" value="HATPase_dom"/>
</dbReference>
<dbReference type="PROSITE" id="PS50894">
    <property type="entry name" value="HPT"/>
    <property type="match status" value="1"/>
</dbReference>
<evidence type="ECO:0000256" key="9">
    <source>
        <dbReference type="ARBA" id="ARBA00022741"/>
    </source>
</evidence>
<evidence type="ECO:0000256" key="4">
    <source>
        <dbReference type="ARBA" id="ARBA00021495"/>
    </source>
</evidence>
<dbReference type="InterPro" id="IPR051315">
    <property type="entry name" value="Bact_Chemotaxis_CheA"/>
</dbReference>
<dbReference type="SMART" id="SM00073">
    <property type="entry name" value="HPT"/>
    <property type="match status" value="1"/>
</dbReference>
<dbReference type="InterPro" id="IPR036061">
    <property type="entry name" value="CheW-like_dom_sf"/>
</dbReference>
<dbReference type="PANTHER" id="PTHR43395">
    <property type="entry name" value="SENSOR HISTIDINE KINASE CHEA"/>
    <property type="match status" value="1"/>
</dbReference>
<dbReference type="PROSITE" id="PS50851">
    <property type="entry name" value="CHEW"/>
    <property type="match status" value="1"/>
</dbReference>
<evidence type="ECO:0000256" key="11">
    <source>
        <dbReference type="ARBA" id="ARBA00022840"/>
    </source>
</evidence>
<dbReference type="InterPro" id="IPR036641">
    <property type="entry name" value="HPT_dom_sf"/>
</dbReference>
<dbReference type="AlphaFoldDB" id="A0A3A3G974"/>
<dbReference type="SUPFAM" id="SSF50341">
    <property type="entry name" value="CheW-like"/>
    <property type="match status" value="1"/>
</dbReference>
<dbReference type="Gene3D" id="3.30.565.10">
    <property type="entry name" value="Histidine kinase-like ATPase, C-terminal domain"/>
    <property type="match status" value="1"/>
</dbReference>
<keyword evidence="20" id="KW-1185">Reference proteome</keyword>
<dbReference type="SMART" id="SM00260">
    <property type="entry name" value="CheW"/>
    <property type="match status" value="1"/>
</dbReference>
<dbReference type="SMART" id="SM01231">
    <property type="entry name" value="H-kinase_dim"/>
    <property type="match status" value="1"/>
</dbReference>
<feature type="region of interest" description="Disordered" evidence="15">
    <location>
        <begin position="308"/>
        <end position="333"/>
    </location>
</feature>
<dbReference type="InterPro" id="IPR005467">
    <property type="entry name" value="His_kinase_dom"/>
</dbReference>
<dbReference type="Gene3D" id="2.30.30.40">
    <property type="entry name" value="SH3 Domains"/>
    <property type="match status" value="1"/>
</dbReference>
<evidence type="ECO:0000256" key="5">
    <source>
        <dbReference type="ARBA" id="ARBA00022490"/>
    </source>
</evidence>
<dbReference type="InterPro" id="IPR004105">
    <property type="entry name" value="CheA-like_dim"/>
</dbReference>
<reference evidence="20" key="1">
    <citation type="submission" date="2018-09" db="EMBL/GenBank/DDBJ databases">
        <authorList>
            <person name="Zhu H."/>
        </authorList>
    </citation>
    <scope>NUCLEOTIDE SEQUENCE [LARGE SCALE GENOMIC DNA]</scope>
    <source>
        <strain evidence="20">K1R23-30</strain>
    </source>
</reference>
<dbReference type="Gene3D" id="3.30.70.400">
    <property type="entry name" value="CheY-binding domain of CheA"/>
    <property type="match status" value="1"/>
</dbReference>
<evidence type="ECO:0000256" key="7">
    <source>
        <dbReference type="ARBA" id="ARBA00022553"/>
    </source>
</evidence>
<comment type="caution">
    <text evidence="19">The sequence shown here is derived from an EMBL/GenBank/DDBJ whole genome shotgun (WGS) entry which is preliminary data.</text>
</comment>
<evidence type="ECO:0000259" key="17">
    <source>
        <dbReference type="PROSITE" id="PS50851"/>
    </source>
</evidence>
<evidence type="ECO:0000313" key="20">
    <source>
        <dbReference type="Proteomes" id="UP000265955"/>
    </source>
</evidence>
<dbReference type="SUPFAM" id="SSF55052">
    <property type="entry name" value="CheY-binding domain of CheA"/>
    <property type="match status" value="1"/>
</dbReference>
<dbReference type="InterPro" id="IPR037006">
    <property type="entry name" value="CheA-like_homodim_sf"/>
</dbReference>
<evidence type="ECO:0000256" key="8">
    <source>
        <dbReference type="ARBA" id="ARBA00022679"/>
    </source>
</evidence>
<proteinExistence type="predicted"/>
<dbReference type="FunFam" id="3.30.565.10:FF:000016">
    <property type="entry name" value="Chemotaxis protein CheA, putative"/>
    <property type="match status" value="1"/>
</dbReference>
<keyword evidence="8" id="KW-0808">Transferase</keyword>
<dbReference type="EMBL" id="QYUO01000001">
    <property type="protein sequence ID" value="RJF98695.1"/>
    <property type="molecule type" value="Genomic_DNA"/>
</dbReference>
<gene>
    <name evidence="19" type="primary">cheA</name>
    <name evidence="19" type="ORF">D3871_09360</name>
</gene>
<evidence type="ECO:0000313" key="19">
    <source>
        <dbReference type="EMBL" id="RJF98695.1"/>
    </source>
</evidence>
<dbReference type="Gene3D" id="1.10.287.560">
    <property type="entry name" value="Histidine kinase CheA-like, homodimeric domain"/>
    <property type="match status" value="1"/>
</dbReference>
<dbReference type="InterPro" id="IPR004358">
    <property type="entry name" value="Sig_transdc_His_kin-like_C"/>
</dbReference>
<dbReference type="CDD" id="cd16916">
    <property type="entry name" value="HATPase_CheA-like"/>
    <property type="match status" value="1"/>
</dbReference>
<keyword evidence="7 14" id="KW-0597">Phosphoprotein</keyword>
<dbReference type="PRINTS" id="PR00344">
    <property type="entry name" value="BCTRLSENSOR"/>
</dbReference>
<dbReference type="Gene3D" id="1.20.120.160">
    <property type="entry name" value="HPT domain"/>
    <property type="match status" value="1"/>
</dbReference>
<dbReference type="SUPFAM" id="SSF47384">
    <property type="entry name" value="Homodimeric domain of signal transducing histidine kinase"/>
    <property type="match status" value="1"/>
</dbReference>
<keyword evidence="6" id="KW-0145">Chemotaxis</keyword>
<dbReference type="Pfam" id="PF02895">
    <property type="entry name" value="H-kinase_dim"/>
    <property type="match status" value="1"/>
</dbReference>
<dbReference type="RefSeq" id="WP_119768643.1">
    <property type="nucleotide sequence ID" value="NZ_QYUO01000001.1"/>
</dbReference>
<name>A0A3A3G974_9BURK</name>
<dbReference type="Pfam" id="PF01584">
    <property type="entry name" value="CheW"/>
    <property type="match status" value="1"/>
</dbReference>
<dbReference type="Pfam" id="PF09078">
    <property type="entry name" value="CheY-binding"/>
    <property type="match status" value="1"/>
</dbReference>
<dbReference type="GO" id="GO:0006935">
    <property type="term" value="P:chemotaxis"/>
    <property type="evidence" value="ECO:0007669"/>
    <property type="project" value="UniProtKB-KW"/>
</dbReference>
<keyword evidence="5" id="KW-0963">Cytoplasm</keyword>
<dbReference type="InterPro" id="IPR015162">
    <property type="entry name" value="CheY-binding"/>
</dbReference>
<comment type="catalytic activity">
    <reaction evidence="1">
        <text>ATP + protein L-histidine = ADP + protein N-phospho-L-histidine.</text>
        <dbReference type="EC" id="2.7.13.3"/>
    </reaction>
</comment>
<comment type="subcellular location">
    <subcellularLocation>
        <location evidence="2">Cytoplasm</location>
    </subcellularLocation>
</comment>
<dbReference type="OrthoDB" id="9146932at2"/>
<evidence type="ECO:0000256" key="3">
    <source>
        <dbReference type="ARBA" id="ARBA00012438"/>
    </source>
</evidence>
<dbReference type="InterPro" id="IPR008207">
    <property type="entry name" value="Sig_transdc_His_kin_Hpt_dom"/>
</dbReference>
<dbReference type="GO" id="GO:0005737">
    <property type="term" value="C:cytoplasm"/>
    <property type="evidence" value="ECO:0007669"/>
    <property type="project" value="UniProtKB-SubCell"/>
</dbReference>
<keyword evidence="12" id="KW-0902">Two-component regulatory system</keyword>
<dbReference type="Proteomes" id="UP000265955">
    <property type="component" value="Unassembled WGS sequence"/>
</dbReference>
<evidence type="ECO:0000256" key="12">
    <source>
        <dbReference type="ARBA" id="ARBA00023012"/>
    </source>
</evidence>
<evidence type="ECO:0000256" key="14">
    <source>
        <dbReference type="PROSITE-ProRule" id="PRU00110"/>
    </source>
</evidence>
<dbReference type="InterPro" id="IPR002545">
    <property type="entry name" value="CheW-lke_dom"/>
</dbReference>
<organism evidence="19 20">
    <name type="scientific">Noviherbaspirillum saxi</name>
    <dbReference type="NCBI Taxonomy" id="2320863"/>
    <lineage>
        <taxon>Bacteria</taxon>
        <taxon>Pseudomonadati</taxon>
        <taxon>Pseudomonadota</taxon>
        <taxon>Betaproteobacteria</taxon>
        <taxon>Burkholderiales</taxon>
        <taxon>Oxalobacteraceae</taxon>
        <taxon>Noviherbaspirillum</taxon>
    </lineage>
</organism>
<dbReference type="SUPFAM" id="SSF47226">
    <property type="entry name" value="Histidine-containing phosphotransfer domain, HPT domain"/>
    <property type="match status" value="1"/>
</dbReference>
<dbReference type="GO" id="GO:0000155">
    <property type="term" value="F:phosphorelay sensor kinase activity"/>
    <property type="evidence" value="ECO:0007669"/>
    <property type="project" value="InterPro"/>
</dbReference>
<evidence type="ECO:0000256" key="1">
    <source>
        <dbReference type="ARBA" id="ARBA00000085"/>
    </source>
</evidence>
<keyword evidence="9" id="KW-0547">Nucleotide-binding</keyword>
<dbReference type="CDD" id="cd00731">
    <property type="entry name" value="CheA_reg"/>
    <property type="match status" value="1"/>
</dbReference>
<keyword evidence="11" id="KW-0067">ATP-binding</keyword>
<dbReference type="EC" id="2.7.13.3" evidence="3"/>
<dbReference type="Pfam" id="PF01627">
    <property type="entry name" value="Hpt"/>
    <property type="match status" value="1"/>
</dbReference>
<dbReference type="InterPro" id="IPR036890">
    <property type="entry name" value="HATPase_C_sf"/>
</dbReference>
<dbReference type="CDD" id="cd00088">
    <property type="entry name" value="HPT"/>
    <property type="match status" value="1"/>
</dbReference>
<keyword evidence="10" id="KW-0418">Kinase</keyword>
<feature type="domain" description="CheW-like" evidence="17">
    <location>
        <begin position="583"/>
        <end position="718"/>
    </location>
</feature>
<dbReference type="InterPro" id="IPR036097">
    <property type="entry name" value="HisK_dim/P_sf"/>
</dbReference>
<feature type="domain" description="Histidine kinase" evidence="16">
    <location>
        <begin position="373"/>
        <end position="581"/>
    </location>
</feature>
<comment type="function">
    <text evidence="13">Involved in the transmission of sensory signals from the chemoreceptors to the flagellar motors. CheA is autophosphorylated; it can transfer its phosphate group to either CheB or CheY.</text>
</comment>
<evidence type="ECO:0000256" key="10">
    <source>
        <dbReference type="ARBA" id="ARBA00022777"/>
    </source>
</evidence>
<dbReference type="FunFam" id="2.30.30.40:FF:000048">
    <property type="entry name" value="Chemotaxis protein CheA, putative"/>
    <property type="match status" value="1"/>
</dbReference>
<evidence type="ECO:0000259" key="18">
    <source>
        <dbReference type="PROSITE" id="PS50894"/>
    </source>
</evidence>
<evidence type="ECO:0000256" key="13">
    <source>
        <dbReference type="ARBA" id="ARBA00035100"/>
    </source>
</evidence>
<dbReference type="GO" id="GO:0005524">
    <property type="term" value="F:ATP binding"/>
    <property type="evidence" value="ECO:0007669"/>
    <property type="project" value="UniProtKB-KW"/>
</dbReference>
<feature type="modified residue" description="Phosphohistidine" evidence="14">
    <location>
        <position position="48"/>
    </location>
</feature>